<dbReference type="EMBL" id="JACHXI010000001">
    <property type="protein sequence ID" value="MBB3102027.1"/>
    <property type="molecule type" value="Genomic_DNA"/>
</dbReference>
<keyword evidence="3" id="KW-0460">Magnesium</keyword>
<gene>
    <name evidence="5" type="ORF">FHR87_000387</name>
</gene>
<dbReference type="GO" id="GO:0016301">
    <property type="term" value="F:kinase activity"/>
    <property type="evidence" value="ECO:0007669"/>
    <property type="project" value="UniProtKB-KW"/>
</dbReference>
<dbReference type="RefSeq" id="WP_221189682.1">
    <property type="nucleotide sequence ID" value="NZ_JACHXI010000001.1"/>
</dbReference>
<organism evidence="5 6">
    <name type="scientific">Azomonas macrocytogenes</name>
    <name type="common">Azotobacter macrocytogenes</name>
    <dbReference type="NCBI Taxonomy" id="69962"/>
    <lineage>
        <taxon>Bacteria</taxon>
        <taxon>Pseudomonadati</taxon>
        <taxon>Pseudomonadota</taxon>
        <taxon>Gammaproteobacteria</taxon>
        <taxon>Pseudomonadales</taxon>
        <taxon>Pseudomonadaceae</taxon>
        <taxon>Azomonas</taxon>
    </lineage>
</organism>
<dbReference type="PANTHER" id="PTHR43584:SF8">
    <property type="entry name" value="N-ACETYLMURAMATE ALPHA-1-PHOSPHATE URIDYLYLTRANSFERASE"/>
    <property type="match status" value="1"/>
</dbReference>
<dbReference type="Gene3D" id="3.90.550.10">
    <property type="entry name" value="Spore Coat Polysaccharide Biosynthesis Protein SpsA, Chain A"/>
    <property type="match status" value="1"/>
</dbReference>
<keyword evidence="1" id="KW-0808">Transferase</keyword>
<feature type="domain" description="MobA-like NTP transferase" evidence="4">
    <location>
        <begin position="13"/>
        <end position="131"/>
    </location>
</feature>
<evidence type="ECO:0000313" key="5">
    <source>
        <dbReference type="EMBL" id="MBB3102027.1"/>
    </source>
</evidence>
<dbReference type="PANTHER" id="PTHR43584">
    <property type="entry name" value="NUCLEOTIDYL TRANSFERASE"/>
    <property type="match status" value="1"/>
</dbReference>
<keyword evidence="6" id="KW-1185">Reference proteome</keyword>
<evidence type="ECO:0000259" key="4">
    <source>
        <dbReference type="Pfam" id="PF12804"/>
    </source>
</evidence>
<comment type="caution">
    <text evidence="5">The sequence shown here is derived from an EMBL/GenBank/DDBJ whole genome shotgun (WGS) entry which is preliminary data.</text>
</comment>
<dbReference type="InterPro" id="IPR029044">
    <property type="entry name" value="Nucleotide-diphossugar_trans"/>
</dbReference>
<proteinExistence type="predicted"/>
<sequence length="261" mass="29373">MNQTNKWNKPRRAIILSAGQGRRLLPFTETRPKCLLDIDGKTAIEWQIDALLASSISDISVVIGYGAHQVEQLLNSRYGVGTISTIFNPFYEVADNLASCWMARQAMQEEFLLLNGDTLFDLPVLLRLLDSPHRPITLAIDRKAHYDSDDMKVCLDGDRLLQVGKTLPLDTVNGESIGMMYFNTEGAALFREALDLCMHRQDSLQRWYLSVIDNIAQSTGKVFVQSIEGFGWGELDFPMDLESVRSKARLWGRTTTIAAQN</sequence>
<dbReference type="Pfam" id="PF12804">
    <property type="entry name" value="NTP_transf_3"/>
    <property type="match status" value="1"/>
</dbReference>
<dbReference type="SUPFAM" id="SSF53448">
    <property type="entry name" value="Nucleotide-diphospho-sugar transferases"/>
    <property type="match status" value="1"/>
</dbReference>
<evidence type="ECO:0000256" key="3">
    <source>
        <dbReference type="ARBA" id="ARBA00022842"/>
    </source>
</evidence>
<dbReference type="Proteomes" id="UP000549250">
    <property type="component" value="Unassembled WGS sequence"/>
</dbReference>
<keyword evidence="5" id="KW-0418">Kinase</keyword>
<name>A0A839SXE0_AZOMA</name>
<accession>A0A839SXE0</accession>
<protein>
    <submittedName>
        <fullName evidence="5">Choline kinase</fullName>
    </submittedName>
</protein>
<dbReference type="GO" id="GO:0016779">
    <property type="term" value="F:nucleotidyltransferase activity"/>
    <property type="evidence" value="ECO:0007669"/>
    <property type="project" value="UniProtKB-KW"/>
</dbReference>
<dbReference type="AlphaFoldDB" id="A0A839SXE0"/>
<evidence type="ECO:0000256" key="1">
    <source>
        <dbReference type="ARBA" id="ARBA00022679"/>
    </source>
</evidence>
<dbReference type="InterPro" id="IPR050065">
    <property type="entry name" value="GlmU-like"/>
</dbReference>
<dbReference type="CDD" id="cd02523">
    <property type="entry name" value="PC_cytidylyltransferase"/>
    <property type="match status" value="1"/>
</dbReference>
<evidence type="ECO:0000256" key="2">
    <source>
        <dbReference type="ARBA" id="ARBA00022695"/>
    </source>
</evidence>
<evidence type="ECO:0000313" key="6">
    <source>
        <dbReference type="Proteomes" id="UP000549250"/>
    </source>
</evidence>
<dbReference type="InterPro" id="IPR025877">
    <property type="entry name" value="MobA-like_NTP_Trfase"/>
</dbReference>
<keyword evidence="2" id="KW-0548">Nucleotidyltransferase</keyword>
<reference evidence="5 6" key="1">
    <citation type="submission" date="2020-08" db="EMBL/GenBank/DDBJ databases">
        <title>Genomic Encyclopedia of Type Strains, Phase III (KMG-III): the genomes of soil and plant-associated and newly described type strains.</title>
        <authorList>
            <person name="Whitman W."/>
        </authorList>
    </citation>
    <scope>NUCLEOTIDE SEQUENCE [LARGE SCALE GENOMIC DNA]</scope>
    <source>
        <strain evidence="5 6">CECT 4462</strain>
    </source>
</reference>